<reference evidence="1" key="1">
    <citation type="journal article" date="2020" name="Nature">
        <title>Giant virus diversity and host interactions through global metagenomics.</title>
        <authorList>
            <person name="Schulz F."/>
            <person name="Roux S."/>
            <person name="Paez-Espino D."/>
            <person name="Jungbluth S."/>
            <person name="Walsh D.A."/>
            <person name="Denef V.J."/>
            <person name="McMahon K.D."/>
            <person name="Konstantinidis K.T."/>
            <person name="Eloe-Fadrosh E.A."/>
            <person name="Kyrpides N.C."/>
            <person name="Woyke T."/>
        </authorList>
    </citation>
    <scope>NUCLEOTIDE SEQUENCE</scope>
    <source>
        <strain evidence="1">GVMAG-S-1063924-116</strain>
    </source>
</reference>
<organism evidence="1">
    <name type="scientific">viral metagenome</name>
    <dbReference type="NCBI Taxonomy" id="1070528"/>
    <lineage>
        <taxon>unclassified sequences</taxon>
        <taxon>metagenomes</taxon>
        <taxon>organismal metagenomes</taxon>
    </lineage>
</organism>
<sequence length="189" mass="21459">MRARVVFTKATVELDIATGDQLVAAYIFLRYYTEYISEINGTTPSKYLEELARLAKGTDSLVLLNSSSIGIAMETTKSLPPETIRVISVSDDGRYSVWKLLDVSSFSKALFILESKVQSLYRVNIYASNAIIQTPRDRDGTFEMADFPDINVDYVSGMRADSEDDEEQYLDYDDRDQEDLDPFWIPIMS</sequence>
<dbReference type="EMBL" id="MN740698">
    <property type="protein sequence ID" value="QHU08737.1"/>
    <property type="molecule type" value="Genomic_DNA"/>
</dbReference>
<accession>A0A6C0JWH3</accession>
<evidence type="ECO:0000313" key="1">
    <source>
        <dbReference type="EMBL" id="QHU08737.1"/>
    </source>
</evidence>
<proteinExistence type="predicted"/>
<name>A0A6C0JWH3_9ZZZZ</name>
<protein>
    <submittedName>
        <fullName evidence="1">Uncharacterized protein</fullName>
    </submittedName>
</protein>
<dbReference type="AlphaFoldDB" id="A0A6C0JWH3"/>